<evidence type="ECO:0000256" key="4">
    <source>
        <dbReference type="ARBA" id="ARBA00022964"/>
    </source>
</evidence>
<sequence length="218" mass="24472">MIRKIRILNNAQIAQLMKIAASANYVDGKISNPHSKVKNNQQLHDPQAYQQTSKLLFDALVANPEFHEFAFPQRVAPPLMTKYGVGQNYGLHPDSATINLPDGPLRSDLSCTIFLNEPDRYEGGALHIRLGDDDLRFRLDAGRAVIYPSNTLHEVEPVTSGERHVAITFIQSKIADNAKRDLLFDLNEVAALEGNNMTAENFSRLQLVQYNLMRMWGA</sequence>
<keyword evidence="3 7" id="KW-0847">Vitamin C</keyword>
<keyword evidence="4 7" id="KW-0223">Dioxygenase</keyword>
<keyword evidence="6 7" id="KW-0408">Iron</keyword>
<comment type="cofactor">
    <cofactor evidence="1 7">
        <name>L-ascorbate</name>
        <dbReference type="ChEBI" id="CHEBI:38290"/>
    </cofactor>
</comment>
<dbReference type="InterPro" id="IPR023550">
    <property type="entry name" value="PKHD_hydroxylase"/>
</dbReference>
<gene>
    <name evidence="9" type="ORF">ACFOWX_10600</name>
</gene>
<feature type="binding site" evidence="7">
    <location>
        <position position="94"/>
    </location>
    <ligand>
        <name>Fe cation</name>
        <dbReference type="ChEBI" id="CHEBI:24875"/>
    </ligand>
</feature>
<evidence type="ECO:0000313" key="9">
    <source>
        <dbReference type="EMBL" id="MFC4292862.1"/>
    </source>
</evidence>
<dbReference type="PROSITE" id="PS51471">
    <property type="entry name" value="FE2OG_OXY"/>
    <property type="match status" value="1"/>
</dbReference>
<comment type="cofactor">
    <cofactor evidence="7">
        <name>Fe(2+)</name>
        <dbReference type="ChEBI" id="CHEBI:29033"/>
    </cofactor>
    <text evidence="7">Binds 1 Fe(2+) ion per subunit.</text>
</comment>
<evidence type="ECO:0000256" key="6">
    <source>
        <dbReference type="ARBA" id="ARBA00023004"/>
    </source>
</evidence>
<evidence type="ECO:0000256" key="2">
    <source>
        <dbReference type="ARBA" id="ARBA00022723"/>
    </source>
</evidence>
<feature type="binding site" evidence="7">
    <location>
        <position position="153"/>
    </location>
    <ligand>
        <name>Fe cation</name>
        <dbReference type="ChEBI" id="CHEBI:24875"/>
    </ligand>
</feature>
<dbReference type="PANTHER" id="PTHR41536">
    <property type="entry name" value="PKHD-TYPE HYDROXYLASE YBIX"/>
    <property type="match status" value="1"/>
</dbReference>
<organism evidence="9 10">
    <name type="scientific">Sphingorhabdus arenilitoris</name>
    <dbReference type="NCBI Taxonomy" id="1490041"/>
    <lineage>
        <taxon>Bacteria</taxon>
        <taxon>Pseudomonadati</taxon>
        <taxon>Pseudomonadota</taxon>
        <taxon>Alphaproteobacteria</taxon>
        <taxon>Sphingomonadales</taxon>
        <taxon>Sphingomonadaceae</taxon>
        <taxon>Sphingorhabdus</taxon>
    </lineage>
</organism>
<evidence type="ECO:0000313" key="10">
    <source>
        <dbReference type="Proteomes" id="UP001595887"/>
    </source>
</evidence>
<evidence type="ECO:0000256" key="5">
    <source>
        <dbReference type="ARBA" id="ARBA00023002"/>
    </source>
</evidence>
<comment type="caution">
    <text evidence="9">The sequence shown here is derived from an EMBL/GenBank/DDBJ whole genome shotgun (WGS) entry which is preliminary data.</text>
</comment>
<protein>
    <submittedName>
        <fullName evidence="9">Fe2+-dependent dioxygenase</fullName>
    </submittedName>
</protein>
<dbReference type="Proteomes" id="UP001595887">
    <property type="component" value="Unassembled WGS sequence"/>
</dbReference>
<dbReference type="SMART" id="SM00702">
    <property type="entry name" value="P4Hc"/>
    <property type="match status" value="1"/>
</dbReference>
<dbReference type="PANTHER" id="PTHR41536:SF1">
    <property type="entry name" value="PKHD-TYPE HYDROXYLASE YBIX"/>
    <property type="match status" value="1"/>
</dbReference>
<accession>A0ABV8RHE2</accession>
<dbReference type="InterPro" id="IPR044862">
    <property type="entry name" value="Pro_4_hyd_alph_FE2OG_OXY"/>
</dbReference>
<dbReference type="InterPro" id="IPR006620">
    <property type="entry name" value="Pro_4_hyd_alph"/>
</dbReference>
<keyword evidence="5 7" id="KW-0560">Oxidoreductase</keyword>
<feature type="binding site" evidence="7">
    <location>
        <position position="92"/>
    </location>
    <ligand>
        <name>Fe cation</name>
        <dbReference type="ChEBI" id="CHEBI:24875"/>
    </ligand>
</feature>
<evidence type="ECO:0000256" key="1">
    <source>
        <dbReference type="ARBA" id="ARBA00001961"/>
    </source>
</evidence>
<reference evidence="10" key="1">
    <citation type="journal article" date="2019" name="Int. J. Syst. Evol. Microbiol.">
        <title>The Global Catalogue of Microorganisms (GCM) 10K type strain sequencing project: providing services to taxonomists for standard genome sequencing and annotation.</title>
        <authorList>
            <consortium name="The Broad Institute Genomics Platform"/>
            <consortium name="The Broad Institute Genome Sequencing Center for Infectious Disease"/>
            <person name="Wu L."/>
            <person name="Ma J."/>
        </authorList>
    </citation>
    <scope>NUCLEOTIDE SEQUENCE [LARGE SCALE GENOMIC DNA]</scope>
    <source>
        <strain evidence="10">CECT 8531</strain>
    </source>
</reference>
<feature type="binding site" evidence="7">
    <location>
        <position position="163"/>
    </location>
    <ligand>
        <name>2-oxoglutarate</name>
        <dbReference type="ChEBI" id="CHEBI:16810"/>
    </ligand>
</feature>
<dbReference type="NCBIfam" id="NF003974">
    <property type="entry name" value="PRK05467.1-3"/>
    <property type="match status" value="1"/>
</dbReference>
<keyword evidence="10" id="KW-1185">Reference proteome</keyword>
<dbReference type="RefSeq" id="WP_381423900.1">
    <property type="nucleotide sequence ID" value="NZ_JBHSDH010000013.1"/>
</dbReference>
<evidence type="ECO:0000256" key="3">
    <source>
        <dbReference type="ARBA" id="ARBA00022896"/>
    </source>
</evidence>
<feature type="domain" description="Fe2OG dioxygenase" evidence="8">
    <location>
        <begin position="74"/>
        <end position="172"/>
    </location>
</feature>
<keyword evidence="2 7" id="KW-0479">Metal-binding</keyword>
<dbReference type="HAMAP" id="MF_00657">
    <property type="entry name" value="Hydroxyl_YbiX"/>
    <property type="match status" value="1"/>
</dbReference>
<name>A0ABV8RHE2_9SPHN</name>
<evidence type="ECO:0000259" key="8">
    <source>
        <dbReference type="PROSITE" id="PS51471"/>
    </source>
</evidence>
<dbReference type="EMBL" id="JBHSDH010000013">
    <property type="protein sequence ID" value="MFC4292862.1"/>
    <property type="molecule type" value="Genomic_DNA"/>
</dbReference>
<evidence type="ECO:0000256" key="7">
    <source>
        <dbReference type="HAMAP-Rule" id="MF_00657"/>
    </source>
</evidence>
<dbReference type="Pfam" id="PF13640">
    <property type="entry name" value="2OG-FeII_Oxy_3"/>
    <property type="match status" value="1"/>
</dbReference>
<dbReference type="GO" id="GO:0051213">
    <property type="term" value="F:dioxygenase activity"/>
    <property type="evidence" value="ECO:0007669"/>
    <property type="project" value="UniProtKB-KW"/>
</dbReference>
<dbReference type="Gene3D" id="2.60.120.620">
    <property type="entry name" value="q2cbj1_9rhob like domain"/>
    <property type="match status" value="1"/>
</dbReference>
<proteinExistence type="inferred from homology"/>
<dbReference type="InterPro" id="IPR005123">
    <property type="entry name" value="Oxoglu/Fe-dep_dioxygenase_dom"/>
</dbReference>